<sequence>MSHMNPRKGGTGENDEDEGDDNDSRDRGPETSIGRRRYLLCCTNGVGHSDDWVTAAQRLQTYVDCGMEGFGRMTGSQYIMLSKKMELDLLDENAHAIELARCGYQRARRTCNECAFHLGRLTYKRQRTHGSANFPILPSREIRRGPLMLIRRADAVDQRWITYVARCQGCHGWKELRDFRLGEMHNQWMPTASPESDGEQADWSRQNWDGTPLTEKLLESARCNACFARSTGGKRSPPYDGDGLVKMVRHKYAWEVKTAIRHNPCVRTTSALGYAEVAALVHLRSQAAELVRRIEDNCDGTDELRAWYAAWETGFAEAELVWRWLMDCRTRLALEPGPLVDWALSRRGIRLT</sequence>
<evidence type="ECO:0000313" key="2">
    <source>
        <dbReference type="EMBL" id="CAI4211663.1"/>
    </source>
</evidence>
<dbReference type="EMBL" id="CALLCH030000002">
    <property type="protein sequence ID" value="CAI4211663.1"/>
    <property type="molecule type" value="Genomic_DNA"/>
</dbReference>
<accession>A0A9P1GXE7</accession>
<proteinExistence type="predicted"/>
<dbReference type="AlphaFoldDB" id="A0A9P1GXE7"/>
<protein>
    <submittedName>
        <fullName evidence="2">Uncharacterized protein</fullName>
    </submittedName>
</protein>
<reference evidence="2" key="1">
    <citation type="submission" date="2022-11" db="EMBL/GenBank/DDBJ databases">
        <authorList>
            <person name="Scott C."/>
            <person name="Bruce N."/>
        </authorList>
    </citation>
    <scope>NUCLEOTIDE SEQUENCE</scope>
</reference>
<dbReference type="Proteomes" id="UP000838763">
    <property type="component" value="Unassembled WGS sequence"/>
</dbReference>
<feature type="region of interest" description="Disordered" evidence="1">
    <location>
        <begin position="1"/>
        <end position="31"/>
    </location>
</feature>
<name>A0A9P1GXE7_9PEZI</name>
<keyword evidence="3" id="KW-1185">Reference proteome</keyword>
<organism evidence="2 3">
    <name type="scientific">Parascedosporium putredinis</name>
    <dbReference type="NCBI Taxonomy" id="1442378"/>
    <lineage>
        <taxon>Eukaryota</taxon>
        <taxon>Fungi</taxon>
        <taxon>Dikarya</taxon>
        <taxon>Ascomycota</taxon>
        <taxon>Pezizomycotina</taxon>
        <taxon>Sordariomycetes</taxon>
        <taxon>Hypocreomycetidae</taxon>
        <taxon>Microascales</taxon>
        <taxon>Microascaceae</taxon>
        <taxon>Parascedosporium</taxon>
    </lineage>
</organism>
<comment type="caution">
    <text evidence="2">The sequence shown here is derived from an EMBL/GenBank/DDBJ whole genome shotgun (WGS) entry which is preliminary data.</text>
</comment>
<evidence type="ECO:0000256" key="1">
    <source>
        <dbReference type="SAM" id="MobiDB-lite"/>
    </source>
</evidence>
<evidence type="ECO:0000313" key="3">
    <source>
        <dbReference type="Proteomes" id="UP000838763"/>
    </source>
</evidence>
<dbReference type="OrthoDB" id="3481585at2759"/>
<gene>
    <name evidence="2" type="ORF">PPNO1_LOCUS1440</name>
</gene>